<dbReference type="Proteomes" id="UP000199524">
    <property type="component" value="Chromosome I"/>
</dbReference>
<dbReference type="AlphaFoldDB" id="A0A1H2ABQ3"/>
<reference evidence="2" key="1">
    <citation type="submission" date="2016-10" db="EMBL/GenBank/DDBJ databases">
        <authorList>
            <person name="Varghese N."/>
            <person name="Submissions S."/>
        </authorList>
    </citation>
    <scope>NUCLEOTIDE SEQUENCE [LARGE SCALE GENOMIC DNA]</scope>
    <source>
        <strain evidence="2">ATCC 23835</strain>
    </source>
</reference>
<evidence type="ECO:0000313" key="2">
    <source>
        <dbReference type="Proteomes" id="UP000199524"/>
    </source>
</evidence>
<sequence>MLDTIRSLDELPADDTDTVHISRRELVTARRCRALERQAQRRARELLDEAQGQVEAIQEAAFAEGYGQGLVQAAVDLARGLCESQRLAGQLHRQMAEAVRQLLKHLLDDPRWFDEMLEHWLAEQVDPPQMTLQVLLPQRCRRRVAVLREQLAQTAVTSVTFEFSEQERYVVRLGEQLFEFELEPAREQLAPRVLSQLAALPDSVRELDEQARHALARLVTTFTGNPATLQEIDDED</sequence>
<name>A0A1H2ABQ3_9PSED</name>
<dbReference type="EMBL" id="LT629777">
    <property type="protein sequence ID" value="SDT43425.1"/>
    <property type="molecule type" value="Genomic_DNA"/>
</dbReference>
<evidence type="ECO:0000313" key="1">
    <source>
        <dbReference type="EMBL" id="SDT43425.1"/>
    </source>
</evidence>
<keyword evidence="2" id="KW-1185">Reference proteome</keyword>
<proteinExistence type="predicted"/>
<dbReference type="RefSeq" id="WP_090210740.1">
    <property type="nucleotide sequence ID" value="NZ_LT629777.1"/>
</dbReference>
<accession>A0A1H2ABQ3</accession>
<evidence type="ECO:0008006" key="3">
    <source>
        <dbReference type="Google" id="ProtNLM"/>
    </source>
</evidence>
<dbReference type="GeneID" id="300210537"/>
<organism evidence="1 2">
    <name type="scientific">Pseudomonas asplenii</name>
    <dbReference type="NCBI Taxonomy" id="53407"/>
    <lineage>
        <taxon>Bacteria</taxon>
        <taxon>Pseudomonadati</taxon>
        <taxon>Pseudomonadota</taxon>
        <taxon>Gammaproteobacteria</taxon>
        <taxon>Pseudomonadales</taxon>
        <taxon>Pseudomonadaceae</taxon>
        <taxon>Pseudomonas</taxon>
    </lineage>
</organism>
<gene>
    <name evidence="1" type="ORF">SAMN05216598_5706</name>
</gene>
<protein>
    <recommendedName>
        <fullName evidence="3">Oxygen-regulated invasion protein OrgB</fullName>
    </recommendedName>
</protein>